<feature type="signal peptide" evidence="1">
    <location>
        <begin position="1"/>
        <end position="19"/>
    </location>
</feature>
<dbReference type="eggNOG" id="COG1653">
    <property type="taxonomic scope" value="Bacteria"/>
</dbReference>
<dbReference type="Pfam" id="PF01547">
    <property type="entry name" value="SBP_bac_1"/>
    <property type="match status" value="1"/>
</dbReference>
<protein>
    <submittedName>
        <fullName evidence="2">ABC transporter substrate-binding protein</fullName>
    </submittedName>
</protein>
<accession>A0A160M8Z8</accession>
<proteinExistence type="predicted"/>
<dbReference type="InterPro" id="IPR006059">
    <property type="entry name" value="SBP"/>
</dbReference>
<dbReference type="CDD" id="cd14748">
    <property type="entry name" value="PBP2_UgpB"/>
    <property type="match status" value="1"/>
</dbReference>
<dbReference type="STRING" id="1196031.A361_08165"/>
<evidence type="ECO:0000256" key="1">
    <source>
        <dbReference type="SAM" id="SignalP"/>
    </source>
</evidence>
<dbReference type="RefSeq" id="WP_019381593.1">
    <property type="nucleotide sequence ID" value="NZ_CP015506.1"/>
</dbReference>
<gene>
    <name evidence="2" type="ORF">A361_08165</name>
</gene>
<dbReference type="AlphaFoldDB" id="A0A160M8Z8"/>
<dbReference type="EMBL" id="CP015506">
    <property type="protein sequence ID" value="AND39090.1"/>
    <property type="molecule type" value="Genomic_DNA"/>
</dbReference>
<organism evidence="2 3">
    <name type="scientific">Cytobacillus oceanisediminis 2691</name>
    <dbReference type="NCBI Taxonomy" id="1196031"/>
    <lineage>
        <taxon>Bacteria</taxon>
        <taxon>Bacillati</taxon>
        <taxon>Bacillota</taxon>
        <taxon>Bacilli</taxon>
        <taxon>Bacillales</taxon>
        <taxon>Bacillaceae</taxon>
        <taxon>Cytobacillus</taxon>
    </lineage>
</organism>
<sequence length="431" mass="48563">MKKGLIFIISAILLIGTLAGCSGEESVQAEKTKDGKVIVDFWSFWGSETRRPIIEKIIEDFNNSQDEVFVKHTYLPWGDIWTKNLASVAAGNPADVIINDINSVAQRAENAQSEDLSKYIDESFKNQFYPHLWETVMYGDKPYAVPFNTDTRLLFYNKDAFKEAGLDPEKPPATWAELEEYAAKLDIKDGDRYERVGFYPLWGSIGAASWMTSADGGKGFIQDGELYINTPKKQEALQWLLGWKERLGEKTVQSFEAEFGSEQSNPFIAGKVAMWVDIGTFYTQIRDYGEDMNFGVAPIPAFEKGSGNWSDGGGFVAEIPKGAKHPEEAMKFIKYLTGPEAQKYWAMKNYDNVANKEAAEAVVNELKGDDKYVYEASVKNLDQTQLFPVPVKYPDYQNRINPHIDSVLLGKTKPEKALAKAEKDVEKLKRK</sequence>
<keyword evidence="1" id="KW-0732">Signal</keyword>
<dbReference type="PROSITE" id="PS51257">
    <property type="entry name" value="PROKAR_LIPOPROTEIN"/>
    <property type="match status" value="1"/>
</dbReference>
<feature type="chain" id="PRO_5038901451" evidence="1">
    <location>
        <begin position="20"/>
        <end position="431"/>
    </location>
</feature>
<reference evidence="2 3" key="1">
    <citation type="submission" date="2016-04" db="EMBL/GenBank/DDBJ databases">
        <title>Complete genome sequence of Bacillus oceanisediminis strain 2691.</title>
        <authorList>
            <person name="Jeong H."/>
            <person name="Kim H.J."/>
            <person name="Lee D.-W."/>
        </authorList>
    </citation>
    <scope>NUCLEOTIDE SEQUENCE [LARGE SCALE GENOMIC DNA]</scope>
    <source>
        <strain evidence="2 3">2691</strain>
    </source>
</reference>
<evidence type="ECO:0000313" key="3">
    <source>
        <dbReference type="Proteomes" id="UP000077856"/>
    </source>
</evidence>
<dbReference type="Gene3D" id="3.40.190.10">
    <property type="entry name" value="Periplasmic binding protein-like II"/>
    <property type="match status" value="2"/>
</dbReference>
<dbReference type="Proteomes" id="UP000077856">
    <property type="component" value="Chromosome"/>
</dbReference>
<dbReference type="PANTHER" id="PTHR43649:SF12">
    <property type="entry name" value="DIACETYLCHITOBIOSE BINDING PROTEIN DASA"/>
    <property type="match status" value="1"/>
</dbReference>
<name>A0A160M8Z8_9BACI</name>
<dbReference type="SUPFAM" id="SSF53850">
    <property type="entry name" value="Periplasmic binding protein-like II"/>
    <property type="match status" value="1"/>
</dbReference>
<dbReference type="KEGG" id="bon:A361_08165"/>
<dbReference type="InterPro" id="IPR050490">
    <property type="entry name" value="Bact_solute-bd_prot1"/>
</dbReference>
<evidence type="ECO:0000313" key="2">
    <source>
        <dbReference type="EMBL" id="AND39090.1"/>
    </source>
</evidence>
<dbReference type="PANTHER" id="PTHR43649">
    <property type="entry name" value="ARABINOSE-BINDING PROTEIN-RELATED"/>
    <property type="match status" value="1"/>
</dbReference>